<gene>
    <name evidence="1" type="ORF">CH360_01755</name>
    <name evidence="2" type="ORF">CH373_01755</name>
</gene>
<evidence type="ECO:0000313" key="1">
    <source>
        <dbReference type="EMBL" id="PJZ71581.1"/>
    </source>
</evidence>
<accession>A0A2M9ZSW0</accession>
<evidence type="ECO:0000313" key="3">
    <source>
        <dbReference type="Proteomes" id="UP000231962"/>
    </source>
</evidence>
<dbReference type="AlphaFoldDB" id="A0A2M9ZSW0"/>
<evidence type="ECO:0000313" key="2">
    <source>
        <dbReference type="EMBL" id="PJZ75197.1"/>
    </source>
</evidence>
<evidence type="ECO:0008006" key="5">
    <source>
        <dbReference type="Google" id="ProtNLM"/>
    </source>
</evidence>
<proteinExistence type="predicted"/>
<name>A0A2M9ZSW0_9LEPT</name>
<dbReference type="Proteomes" id="UP000231962">
    <property type="component" value="Unassembled WGS sequence"/>
</dbReference>
<dbReference type="InterPro" id="IPR018644">
    <property type="entry name" value="DUF2071"/>
</dbReference>
<dbReference type="Pfam" id="PF09844">
    <property type="entry name" value="DUF2071"/>
    <property type="match status" value="1"/>
</dbReference>
<dbReference type="OrthoDB" id="5707016at2"/>
<sequence length="259" mass="30322">MLRFDQDNSDRKDPSGLDVISTLSHFSLITYAIDPAKVRAYVHPRFELDLITDKKGERKALLSVVPFYDSDFRFVRFPYLGFSFGQTNYRIYVIDSKTGERVVWFLGTTLDSWSVFLPRLFWKLPWHPGKIRFQTEWNQAKKKYDLYRMKTKSDWASVDLELEDLGVPAKVPDGFSDLETSLVVLTHPFEGYFYRRDNHLGNYAVWHEKLSPTEGKIVKAEFGLLDKLGLVPYENQLKPHSVWIQPDTQFTVYLPPRKV</sequence>
<dbReference type="Proteomes" id="UP000231990">
    <property type="component" value="Unassembled WGS sequence"/>
</dbReference>
<protein>
    <recommendedName>
        <fullName evidence="5">DUF2071 domain-containing protein</fullName>
    </recommendedName>
</protein>
<reference evidence="3 4" key="1">
    <citation type="submission" date="2017-07" db="EMBL/GenBank/DDBJ databases">
        <title>Leptospira spp. isolated from tropical soils.</title>
        <authorList>
            <person name="Thibeaux R."/>
            <person name="Iraola G."/>
            <person name="Ferres I."/>
            <person name="Bierque E."/>
            <person name="Girault D."/>
            <person name="Soupe-Gilbert M.-E."/>
            <person name="Picardeau M."/>
            <person name="Goarant C."/>
        </authorList>
    </citation>
    <scope>NUCLEOTIDE SEQUENCE [LARGE SCALE GENOMIC DNA]</scope>
    <source>
        <strain evidence="2 4">FH1-B-B1</strain>
        <strain evidence="1 3">FH1-B-C1</strain>
    </source>
</reference>
<keyword evidence="3" id="KW-1185">Reference proteome</keyword>
<organism evidence="2 4">
    <name type="scientific">Leptospira perolatii</name>
    <dbReference type="NCBI Taxonomy" id="2023191"/>
    <lineage>
        <taxon>Bacteria</taxon>
        <taxon>Pseudomonadati</taxon>
        <taxon>Spirochaetota</taxon>
        <taxon>Spirochaetia</taxon>
        <taxon>Leptospirales</taxon>
        <taxon>Leptospiraceae</taxon>
        <taxon>Leptospira</taxon>
    </lineage>
</organism>
<comment type="caution">
    <text evidence="2">The sequence shown here is derived from an EMBL/GenBank/DDBJ whole genome shotgun (WGS) entry which is preliminary data.</text>
</comment>
<dbReference type="EMBL" id="NPDZ01000001">
    <property type="protein sequence ID" value="PJZ75197.1"/>
    <property type="molecule type" value="Genomic_DNA"/>
</dbReference>
<evidence type="ECO:0000313" key="4">
    <source>
        <dbReference type="Proteomes" id="UP000231990"/>
    </source>
</evidence>
<dbReference type="EMBL" id="NPDY01000001">
    <property type="protein sequence ID" value="PJZ71581.1"/>
    <property type="molecule type" value="Genomic_DNA"/>
</dbReference>